<dbReference type="GO" id="GO:0005737">
    <property type="term" value="C:cytoplasm"/>
    <property type="evidence" value="ECO:0007669"/>
    <property type="project" value="TreeGrafter"/>
</dbReference>
<keyword evidence="4" id="KW-1185">Reference proteome</keyword>
<dbReference type="Gene3D" id="1.10.510.10">
    <property type="entry name" value="Transferase(Phosphotransferase) domain 1"/>
    <property type="match status" value="1"/>
</dbReference>
<dbReference type="Proteomes" id="UP000256328">
    <property type="component" value="Unassembled WGS sequence"/>
</dbReference>
<accession>A0A3D8SGV2</accession>
<evidence type="ECO:0000256" key="1">
    <source>
        <dbReference type="SAM" id="MobiDB-lite"/>
    </source>
</evidence>
<dbReference type="GO" id="GO:0005524">
    <property type="term" value="F:ATP binding"/>
    <property type="evidence" value="ECO:0007669"/>
    <property type="project" value="InterPro"/>
</dbReference>
<sequence length="546" mass="62011">MLHSKYLVRDPNEIQLQGTPWEVNYADKVKKNDKRKEDDNERWGIQVYRAKDNMPFLACPIPSLPLMKGRSLYTNTSPPHPYTDGGSDDDESAGDKENIATGGTSGAAPLAPTKHQHEREERRAAAKAKRLAAAEAEAVKKREKYTGSQETEFDEDGNPILYLPSGDPKLDENGNRIFRDSNGLEVVGGTTRDLNGAPVPPYGNGFIWKDGVKDGEKIFVADILMRDQAMHQPVDLTSTILPHTAAALAMVLNHPNVVNLIDIVDITQGTGITNVALAYHSLTIWEDMNAGSLADLLPNRIWPNHDTKKWEDLTAPDPHRFSLPESLCWHVLESISRALLWLHHGIRDVEDIETHVLPLDDDWQTILHRDLNPDNIFFMKSKGKETYGECKLGNFEQAVVASNSYIPISSRPDWSNKVSRIRKRKEFFIPMDNANGKSLTWTRKSEVWSLGAVVFCMMTGIPPPRHWNYHWTISRMNDRGYSQGIREIISDMLKETDSERPDILTLFPRIHVEMCRWRAFTLDGNRYWDVRDDDIEKTLLEEGIVL</sequence>
<feature type="compositionally biased region" description="Basic and acidic residues" evidence="1">
    <location>
        <begin position="115"/>
        <end position="124"/>
    </location>
</feature>
<gene>
    <name evidence="3" type="ORF">BP5796_03861</name>
</gene>
<dbReference type="InterPro" id="IPR053235">
    <property type="entry name" value="Ser_Thr_kinase"/>
</dbReference>
<dbReference type="InterPro" id="IPR011009">
    <property type="entry name" value="Kinase-like_dom_sf"/>
</dbReference>
<dbReference type="SMART" id="SM00220">
    <property type="entry name" value="S_TKc"/>
    <property type="match status" value="1"/>
</dbReference>
<dbReference type="InterPro" id="IPR000719">
    <property type="entry name" value="Prot_kinase_dom"/>
</dbReference>
<feature type="region of interest" description="Disordered" evidence="1">
    <location>
        <begin position="70"/>
        <end position="159"/>
    </location>
</feature>
<dbReference type="OrthoDB" id="4062651at2759"/>
<evidence type="ECO:0000313" key="3">
    <source>
        <dbReference type="EMBL" id="RDW85536.1"/>
    </source>
</evidence>
<dbReference type="AlphaFoldDB" id="A0A3D8SGV2"/>
<feature type="domain" description="Protein kinase" evidence="2">
    <location>
        <begin position="191"/>
        <end position="514"/>
    </location>
</feature>
<name>A0A3D8SGV2_9HELO</name>
<dbReference type="EMBL" id="PDLN01000005">
    <property type="protein sequence ID" value="RDW85536.1"/>
    <property type="molecule type" value="Genomic_DNA"/>
</dbReference>
<dbReference type="SUPFAM" id="SSF56112">
    <property type="entry name" value="Protein kinase-like (PK-like)"/>
    <property type="match status" value="1"/>
</dbReference>
<comment type="caution">
    <text evidence="3">The sequence shown here is derived from an EMBL/GenBank/DDBJ whole genome shotgun (WGS) entry which is preliminary data.</text>
</comment>
<organism evidence="3 4">
    <name type="scientific">Coleophoma crateriformis</name>
    <dbReference type="NCBI Taxonomy" id="565419"/>
    <lineage>
        <taxon>Eukaryota</taxon>
        <taxon>Fungi</taxon>
        <taxon>Dikarya</taxon>
        <taxon>Ascomycota</taxon>
        <taxon>Pezizomycotina</taxon>
        <taxon>Leotiomycetes</taxon>
        <taxon>Helotiales</taxon>
        <taxon>Dermateaceae</taxon>
        <taxon>Coleophoma</taxon>
    </lineage>
</organism>
<dbReference type="GO" id="GO:0004674">
    <property type="term" value="F:protein serine/threonine kinase activity"/>
    <property type="evidence" value="ECO:0007669"/>
    <property type="project" value="TreeGrafter"/>
</dbReference>
<reference evidence="3 4" key="1">
    <citation type="journal article" date="2018" name="IMA Fungus">
        <title>IMA Genome-F 9: Draft genome sequence of Annulohypoxylon stygium, Aspergillus mulundensis, Berkeleyomyces basicola (syn. Thielaviopsis basicola), Ceratocystis smalleyi, two Cercospora beticola strains, Coleophoma cylindrospora, Fusarium fracticaudum, Phialophora cf. hyalina, and Morchella septimelata.</title>
        <authorList>
            <person name="Wingfield B.D."/>
            <person name="Bills G.F."/>
            <person name="Dong Y."/>
            <person name="Huang W."/>
            <person name="Nel W.J."/>
            <person name="Swalarsk-Parry B.S."/>
            <person name="Vaghefi N."/>
            <person name="Wilken P.M."/>
            <person name="An Z."/>
            <person name="de Beer Z.W."/>
            <person name="De Vos L."/>
            <person name="Chen L."/>
            <person name="Duong T.A."/>
            <person name="Gao Y."/>
            <person name="Hammerbacher A."/>
            <person name="Kikkert J.R."/>
            <person name="Li Y."/>
            <person name="Li H."/>
            <person name="Li K."/>
            <person name="Li Q."/>
            <person name="Liu X."/>
            <person name="Ma X."/>
            <person name="Naidoo K."/>
            <person name="Pethybridge S.J."/>
            <person name="Sun J."/>
            <person name="Steenkamp E.T."/>
            <person name="van der Nest M.A."/>
            <person name="van Wyk S."/>
            <person name="Wingfield M.J."/>
            <person name="Xiong C."/>
            <person name="Yue Q."/>
            <person name="Zhang X."/>
        </authorList>
    </citation>
    <scope>NUCLEOTIDE SEQUENCE [LARGE SCALE GENOMIC DNA]</scope>
    <source>
        <strain evidence="3 4">BP5796</strain>
    </source>
</reference>
<dbReference type="GO" id="GO:0006974">
    <property type="term" value="P:DNA damage response"/>
    <property type="evidence" value="ECO:0007669"/>
    <property type="project" value="TreeGrafter"/>
</dbReference>
<dbReference type="PANTHER" id="PTHR24361">
    <property type="entry name" value="MITOGEN-ACTIVATED KINASE KINASE KINASE"/>
    <property type="match status" value="1"/>
</dbReference>
<proteinExistence type="predicted"/>
<evidence type="ECO:0000259" key="2">
    <source>
        <dbReference type="PROSITE" id="PS50011"/>
    </source>
</evidence>
<dbReference type="PROSITE" id="PS50011">
    <property type="entry name" value="PROTEIN_KINASE_DOM"/>
    <property type="match status" value="1"/>
</dbReference>
<protein>
    <recommendedName>
        <fullName evidence="2">Protein kinase domain-containing protein</fullName>
    </recommendedName>
</protein>
<dbReference type="PANTHER" id="PTHR24361:SF613">
    <property type="entry name" value="NUCLEAR RECEPTOR-BINDING PROTEIN-RELATED"/>
    <property type="match status" value="1"/>
</dbReference>
<evidence type="ECO:0000313" key="4">
    <source>
        <dbReference type="Proteomes" id="UP000256328"/>
    </source>
</evidence>